<proteinExistence type="inferred from homology"/>
<evidence type="ECO:0000256" key="1">
    <source>
        <dbReference type="ARBA" id="ARBA00022741"/>
    </source>
</evidence>
<evidence type="ECO:0000256" key="5">
    <source>
        <dbReference type="SAM" id="MobiDB-lite"/>
    </source>
</evidence>
<dbReference type="Pfam" id="PF00069">
    <property type="entry name" value="Pkinase"/>
    <property type="match status" value="1"/>
</dbReference>
<feature type="binding site" evidence="3">
    <location>
        <position position="70"/>
    </location>
    <ligand>
        <name>ATP</name>
        <dbReference type="ChEBI" id="CHEBI:30616"/>
    </ligand>
</feature>
<feature type="region of interest" description="Disordered" evidence="5">
    <location>
        <begin position="410"/>
        <end position="437"/>
    </location>
</feature>
<evidence type="ECO:0000259" key="6">
    <source>
        <dbReference type="PROSITE" id="PS50011"/>
    </source>
</evidence>
<evidence type="ECO:0000256" key="4">
    <source>
        <dbReference type="RuleBase" id="RU000304"/>
    </source>
</evidence>
<keyword evidence="4" id="KW-0723">Serine/threonine-protein kinase</keyword>
<comment type="caution">
    <text evidence="7">The sequence shown here is derived from an EMBL/GenBank/DDBJ whole genome shotgun (WGS) entry which is preliminary data.</text>
</comment>
<keyword evidence="4" id="KW-0418">Kinase</keyword>
<feature type="compositionally biased region" description="Basic and acidic residues" evidence="5">
    <location>
        <begin position="369"/>
        <end position="385"/>
    </location>
</feature>
<dbReference type="PROSITE" id="PS00108">
    <property type="entry name" value="PROTEIN_KINASE_ST"/>
    <property type="match status" value="1"/>
</dbReference>
<sequence length="437" mass="48220">VSLKSHHCSGRIGLGRSKDADSSELTELTRFEDAELTELKLGEVLGIGRFATVVQVEASSTMAGGSCAAKIFHARDDTRADACELNDIMDSAAHEARLSLVSGSPHVIHMRGLFLASCNDHSESLTVAFGSHHFDSVAELILMDSCKSNLLLQLQACDRFSEESAVILMTQLLAALRHIHSLGVVHRDVKAENILIASDNRFLLGDFGMAVEVAPAKADSHWTTQAPAAEDSIMWRCGTPGYVAPEVIRGKGGSSKVDMFAAGVVLFLVRTGCLPFGNQPNWMARTVDQELDLDDPGELALSSMPCRKLMRRLLEKYPEERVSAEEALQFRWLRIFEKSPSRDEKCQAFKGEVRMTLWEQLNKNAAEPARTEPKPQVRVRTEPKPQHRTNSYSNRLASALRLPKLSRPKWMSPWSGSTSSPVSRFDEVMAAPRHATA</sequence>
<evidence type="ECO:0000256" key="3">
    <source>
        <dbReference type="PROSITE-ProRule" id="PRU10141"/>
    </source>
</evidence>
<dbReference type="SMART" id="SM00220">
    <property type="entry name" value="S_TKc"/>
    <property type="match status" value="1"/>
</dbReference>
<keyword evidence="2 3" id="KW-0067">ATP-binding</keyword>
<feature type="domain" description="Protein kinase" evidence="6">
    <location>
        <begin position="39"/>
        <end position="333"/>
    </location>
</feature>
<dbReference type="Gene3D" id="1.10.510.10">
    <property type="entry name" value="Transferase(Phosphotransferase) domain 1"/>
    <property type="match status" value="1"/>
</dbReference>
<dbReference type="SUPFAM" id="SSF56112">
    <property type="entry name" value="Protein kinase-like (PK-like)"/>
    <property type="match status" value="1"/>
</dbReference>
<dbReference type="PROSITE" id="PS00107">
    <property type="entry name" value="PROTEIN_KINASE_ATP"/>
    <property type="match status" value="1"/>
</dbReference>
<gene>
    <name evidence="7" type="ORF">PGLA2088_LOCUS23437</name>
</gene>
<evidence type="ECO:0000313" key="8">
    <source>
        <dbReference type="Proteomes" id="UP000626109"/>
    </source>
</evidence>
<feature type="region of interest" description="Disordered" evidence="5">
    <location>
        <begin position="364"/>
        <end position="398"/>
    </location>
</feature>
<protein>
    <recommendedName>
        <fullName evidence="6">Protein kinase domain-containing protein</fullName>
    </recommendedName>
</protein>
<feature type="non-terminal residue" evidence="7">
    <location>
        <position position="1"/>
    </location>
</feature>
<evidence type="ECO:0000313" key="7">
    <source>
        <dbReference type="EMBL" id="CAE8683405.1"/>
    </source>
</evidence>
<dbReference type="PROSITE" id="PS50011">
    <property type="entry name" value="PROTEIN_KINASE_DOM"/>
    <property type="match status" value="1"/>
</dbReference>
<dbReference type="Proteomes" id="UP000626109">
    <property type="component" value="Unassembled WGS sequence"/>
</dbReference>
<dbReference type="InterPro" id="IPR017441">
    <property type="entry name" value="Protein_kinase_ATP_BS"/>
</dbReference>
<evidence type="ECO:0000256" key="2">
    <source>
        <dbReference type="ARBA" id="ARBA00022840"/>
    </source>
</evidence>
<dbReference type="GO" id="GO:0004674">
    <property type="term" value="F:protein serine/threonine kinase activity"/>
    <property type="evidence" value="ECO:0007669"/>
    <property type="project" value="UniProtKB-KW"/>
</dbReference>
<feature type="compositionally biased region" description="Low complexity" evidence="5">
    <location>
        <begin position="412"/>
        <end position="423"/>
    </location>
</feature>
<dbReference type="AlphaFoldDB" id="A0A813JQT0"/>
<keyword evidence="1 3" id="KW-0547">Nucleotide-binding</keyword>
<reference evidence="7" key="1">
    <citation type="submission" date="2021-02" db="EMBL/GenBank/DDBJ databases">
        <authorList>
            <person name="Dougan E. K."/>
            <person name="Rhodes N."/>
            <person name="Thang M."/>
            <person name="Chan C."/>
        </authorList>
    </citation>
    <scope>NUCLEOTIDE SEQUENCE</scope>
</reference>
<dbReference type="InterPro" id="IPR011009">
    <property type="entry name" value="Kinase-like_dom_sf"/>
</dbReference>
<dbReference type="InterPro" id="IPR000719">
    <property type="entry name" value="Prot_kinase_dom"/>
</dbReference>
<dbReference type="InterPro" id="IPR008271">
    <property type="entry name" value="Ser/Thr_kinase_AS"/>
</dbReference>
<name>A0A813JQT0_POLGL</name>
<accession>A0A813JQT0</accession>
<organism evidence="7 8">
    <name type="scientific">Polarella glacialis</name>
    <name type="common">Dinoflagellate</name>
    <dbReference type="NCBI Taxonomy" id="89957"/>
    <lineage>
        <taxon>Eukaryota</taxon>
        <taxon>Sar</taxon>
        <taxon>Alveolata</taxon>
        <taxon>Dinophyceae</taxon>
        <taxon>Suessiales</taxon>
        <taxon>Suessiaceae</taxon>
        <taxon>Polarella</taxon>
    </lineage>
</organism>
<dbReference type="EMBL" id="CAJNNW010026193">
    <property type="protein sequence ID" value="CAE8683405.1"/>
    <property type="molecule type" value="Genomic_DNA"/>
</dbReference>
<dbReference type="PANTHER" id="PTHR24347">
    <property type="entry name" value="SERINE/THREONINE-PROTEIN KINASE"/>
    <property type="match status" value="1"/>
</dbReference>
<keyword evidence="4" id="KW-0808">Transferase</keyword>
<dbReference type="GO" id="GO:0005524">
    <property type="term" value="F:ATP binding"/>
    <property type="evidence" value="ECO:0007669"/>
    <property type="project" value="UniProtKB-UniRule"/>
</dbReference>
<comment type="similarity">
    <text evidence="4">Belongs to the protein kinase superfamily.</text>
</comment>